<dbReference type="EMBL" id="JSWE01000139">
    <property type="protein sequence ID" value="KIE04854.1"/>
    <property type="molecule type" value="Genomic_DNA"/>
</dbReference>
<accession>A0A0C1QH14</accession>
<evidence type="ECO:0000313" key="2">
    <source>
        <dbReference type="EMBL" id="KIE04854.1"/>
    </source>
</evidence>
<dbReference type="AlphaFoldDB" id="A0A0C1QH14"/>
<name>A0A0C1QH14_9RICK</name>
<feature type="region of interest" description="Disordered" evidence="1">
    <location>
        <begin position="144"/>
        <end position="170"/>
    </location>
</feature>
<organism evidence="2 3">
    <name type="scientific">Candidatus Jidaibacter acanthamoebae</name>
    <dbReference type="NCBI Taxonomy" id="86105"/>
    <lineage>
        <taxon>Bacteria</taxon>
        <taxon>Pseudomonadati</taxon>
        <taxon>Pseudomonadota</taxon>
        <taxon>Alphaproteobacteria</taxon>
        <taxon>Rickettsiales</taxon>
        <taxon>Candidatus Midichloriaceae</taxon>
        <taxon>Candidatus Jidaibacter</taxon>
    </lineage>
</organism>
<gene>
    <name evidence="2" type="ORF">NF27_FN00030</name>
</gene>
<evidence type="ECO:0000256" key="1">
    <source>
        <dbReference type="SAM" id="MobiDB-lite"/>
    </source>
</evidence>
<comment type="caution">
    <text evidence="2">The sequence shown here is derived from an EMBL/GenBank/DDBJ whole genome shotgun (WGS) entry which is preliminary data.</text>
</comment>
<evidence type="ECO:0000313" key="3">
    <source>
        <dbReference type="Proteomes" id="UP000031258"/>
    </source>
</evidence>
<dbReference type="Proteomes" id="UP000031258">
    <property type="component" value="Unassembled WGS sequence"/>
</dbReference>
<keyword evidence="3" id="KW-1185">Reference proteome</keyword>
<reference evidence="2 3" key="1">
    <citation type="submission" date="2014-11" db="EMBL/GenBank/DDBJ databases">
        <title>A Rickettsiales Symbiont of Amoebae With Ancient Features.</title>
        <authorList>
            <person name="Schulz F."/>
            <person name="Martijn J."/>
            <person name="Wascher F."/>
            <person name="Kostanjsek R."/>
            <person name="Ettema T.J."/>
            <person name="Horn M."/>
        </authorList>
    </citation>
    <scope>NUCLEOTIDE SEQUENCE [LARGE SCALE GENOMIC DNA]</scope>
    <source>
        <strain evidence="2 3">UWC36</strain>
    </source>
</reference>
<sequence length="186" mass="21621">MPFYVKIEDKEMIEALFNKWDNEHKLGRILVKSDYLPFKLSLSKGKYGFFCDLVSVLPERHKTLMILYNDYSIVKNFLSLAIQDINKETYNSAQTKKVLTTLLDININPFLVQEIIEDYLNDQKNHAPKAGEILHDELQTIISSRIDKTPPNHKEKTSYGEKKSNKSYQAKILNERTEISNYTGKS</sequence>
<dbReference type="RefSeq" id="WP_039457524.1">
    <property type="nucleotide sequence ID" value="NZ_JSWE01000139.1"/>
</dbReference>
<protein>
    <submittedName>
        <fullName evidence="2">Uncharacterized protein</fullName>
    </submittedName>
</protein>
<feature type="compositionally biased region" description="Basic and acidic residues" evidence="1">
    <location>
        <begin position="145"/>
        <end position="164"/>
    </location>
</feature>
<proteinExistence type="predicted"/>